<name>F5YJD0_TREPZ</name>
<dbReference type="KEGG" id="tpi:TREPR_0759"/>
<evidence type="ECO:0000313" key="2">
    <source>
        <dbReference type="EMBL" id="AEF86705.1"/>
    </source>
</evidence>
<dbReference type="HOGENOM" id="CLU_1408191_0_0_12"/>
<proteinExistence type="predicted"/>
<keyword evidence="1" id="KW-0812">Transmembrane</keyword>
<organism evidence="2 3">
    <name type="scientific">Treponema primitia (strain ATCC BAA-887 / DSM 12427 / ZAS-2)</name>
    <dbReference type="NCBI Taxonomy" id="545694"/>
    <lineage>
        <taxon>Bacteria</taxon>
        <taxon>Pseudomonadati</taxon>
        <taxon>Spirochaetota</taxon>
        <taxon>Spirochaetia</taxon>
        <taxon>Spirochaetales</taxon>
        <taxon>Treponemataceae</taxon>
        <taxon>Treponema</taxon>
    </lineage>
</organism>
<reference evidence="3" key="1">
    <citation type="submission" date="2009-12" db="EMBL/GenBank/DDBJ databases">
        <title>Complete sequence of Treponema primitia strain ZAS-2.</title>
        <authorList>
            <person name="Tetu S.G."/>
            <person name="Matson E."/>
            <person name="Ren Q."/>
            <person name="Seshadri R."/>
            <person name="Elbourne L."/>
            <person name="Hassan K.A."/>
            <person name="Durkin A."/>
            <person name="Radune D."/>
            <person name="Mohamoud Y."/>
            <person name="Shay R."/>
            <person name="Jin S."/>
            <person name="Zhang X."/>
            <person name="Lucey K."/>
            <person name="Ballor N.R."/>
            <person name="Ottesen E."/>
            <person name="Rosenthal R."/>
            <person name="Allen A."/>
            <person name="Leadbetter J.R."/>
            <person name="Paulsen I.T."/>
        </authorList>
    </citation>
    <scope>NUCLEOTIDE SEQUENCE [LARGE SCALE GENOMIC DNA]</scope>
    <source>
        <strain evidence="3">ATCC BAA-887 / DSM 12427 / ZAS-2</strain>
    </source>
</reference>
<protein>
    <submittedName>
        <fullName evidence="2">Uncharacterized protein</fullName>
    </submittedName>
</protein>
<dbReference type="RefSeq" id="WP_015709278.1">
    <property type="nucleotide sequence ID" value="NC_015578.1"/>
</dbReference>
<dbReference type="Proteomes" id="UP000009223">
    <property type="component" value="Chromosome"/>
</dbReference>
<keyword evidence="1" id="KW-1133">Transmembrane helix</keyword>
<gene>
    <name evidence="2" type="ordered locus">TREPR_0759</name>
</gene>
<reference evidence="2 3" key="2">
    <citation type="journal article" date="2011" name="ISME J.">
        <title>RNA-seq reveals cooperative metabolic interactions between two termite-gut spirochete species in co-culture.</title>
        <authorList>
            <person name="Rosenthal A.Z."/>
            <person name="Matson E.G."/>
            <person name="Eldar A."/>
            <person name="Leadbetter J.R."/>
        </authorList>
    </citation>
    <scope>NUCLEOTIDE SEQUENCE [LARGE SCALE GENOMIC DNA]</scope>
    <source>
        <strain evidence="3">ATCC BAA-887 / DSM 12427 / ZAS-2</strain>
    </source>
</reference>
<evidence type="ECO:0000313" key="3">
    <source>
        <dbReference type="Proteomes" id="UP000009223"/>
    </source>
</evidence>
<dbReference type="OrthoDB" id="9910280at2"/>
<sequence length="193" mass="20594">MDALFDLLGSFFPFIIVAVIAVTRIYALVQKAKRGSRQAPQDRSGSARQSETGFLAPSYLQHRLQSASSPRSAVTLEQGGLVAKSAAALKKDQKGEEEFSAWSLSVDDEPPLPVQKPVSNPKPVPVFQKSFSQPAPGPFFQKMPEVEAGSQASLTAAIPGAVELSAPGKRIKSLTPLQQGMVWAEILGPPKAL</sequence>
<dbReference type="AlphaFoldDB" id="F5YJD0"/>
<dbReference type="EMBL" id="CP001843">
    <property type="protein sequence ID" value="AEF86705.1"/>
    <property type="molecule type" value="Genomic_DNA"/>
</dbReference>
<evidence type="ECO:0000256" key="1">
    <source>
        <dbReference type="SAM" id="Phobius"/>
    </source>
</evidence>
<keyword evidence="1" id="KW-0472">Membrane</keyword>
<feature type="transmembrane region" description="Helical" evidence="1">
    <location>
        <begin position="12"/>
        <end position="29"/>
    </location>
</feature>
<accession>F5YJD0</accession>
<keyword evidence="3" id="KW-1185">Reference proteome</keyword>
<dbReference type="STRING" id="545694.TREPR_0759"/>